<feature type="binding site" evidence="12">
    <location>
        <position position="492"/>
    </location>
    <ligand>
        <name>Zn(2+)</name>
        <dbReference type="ChEBI" id="CHEBI:29105"/>
        <label>1</label>
    </ligand>
</feature>
<dbReference type="FunFam" id="3.40.50.300:FF:000489">
    <property type="entry name" value="Primosome assembly protein PriA"/>
    <property type="match status" value="1"/>
</dbReference>
<evidence type="ECO:0000256" key="10">
    <source>
        <dbReference type="ARBA" id="ARBA00023235"/>
    </source>
</evidence>
<dbReference type="RefSeq" id="WP_115481069.1">
    <property type="nucleotide sequence ID" value="NZ_QRCT01000013.1"/>
</dbReference>
<keyword evidence="8 12" id="KW-0067">ATP-binding</keyword>
<feature type="domain" description="Helicase ATP-binding" evidence="13">
    <location>
        <begin position="222"/>
        <end position="388"/>
    </location>
</feature>
<keyword evidence="10 12" id="KW-0413">Isomerase</keyword>
<dbReference type="GO" id="GO:0006269">
    <property type="term" value="P:DNA replication, synthesis of primer"/>
    <property type="evidence" value="ECO:0007669"/>
    <property type="project" value="UniProtKB-KW"/>
</dbReference>
<reference evidence="15 16" key="1">
    <citation type="submission" date="2018-07" db="EMBL/GenBank/DDBJ databases">
        <title>Anaerosacharophilus polymeroproducens gen. nov. sp. nov., an anaerobic bacterium isolated from salt field.</title>
        <authorList>
            <person name="Kim W."/>
            <person name="Yang S.-H."/>
            <person name="Oh J."/>
            <person name="Lee J.-H."/>
            <person name="Kwon K.K."/>
        </authorList>
    </citation>
    <scope>NUCLEOTIDE SEQUENCE [LARGE SCALE GENOMIC DNA]</scope>
    <source>
        <strain evidence="15 16">MCWD5</strain>
    </source>
</reference>
<dbReference type="CDD" id="cd18804">
    <property type="entry name" value="SF2_C_priA"/>
    <property type="match status" value="1"/>
</dbReference>
<evidence type="ECO:0000256" key="12">
    <source>
        <dbReference type="HAMAP-Rule" id="MF_00983"/>
    </source>
</evidence>
<dbReference type="InterPro" id="IPR005259">
    <property type="entry name" value="PriA"/>
</dbReference>
<organism evidence="15 16">
    <name type="scientific">Anaerosacchariphilus polymeriproducens</name>
    <dbReference type="NCBI Taxonomy" id="1812858"/>
    <lineage>
        <taxon>Bacteria</taxon>
        <taxon>Bacillati</taxon>
        <taxon>Bacillota</taxon>
        <taxon>Clostridia</taxon>
        <taxon>Lachnospirales</taxon>
        <taxon>Lachnospiraceae</taxon>
        <taxon>Anaerosacchariphilus</taxon>
    </lineage>
</organism>
<evidence type="ECO:0000256" key="4">
    <source>
        <dbReference type="ARBA" id="ARBA00022741"/>
    </source>
</evidence>
<dbReference type="GO" id="GO:0006310">
    <property type="term" value="P:DNA recombination"/>
    <property type="evidence" value="ECO:0007669"/>
    <property type="project" value="InterPro"/>
</dbReference>
<dbReference type="EC" id="5.6.2.4" evidence="12"/>
<comment type="cofactor">
    <cofactor evidence="12">
        <name>Zn(2+)</name>
        <dbReference type="ChEBI" id="CHEBI:29105"/>
    </cofactor>
    <text evidence="12">Binds 2 zinc ions per subunit.</text>
</comment>
<dbReference type="PROSITE" id="PS51194">
    <property type="entry name" value="HELICASE_CTER"/>
    <property type="match status" value="1"/>
</dbReference>
<keyword evidence="16" id="KW-1185">Reference proteome</keyword>
<dbReference type="Pfam" id="PF18319">
    <property type="entry name" value="Zn_ribbon_PriA"/>
    <property type="match status" value="1"/>
</dbReference>
<dbReference type="Gene3D" id="3.40.50.300">
    <property type="entry name" value="P-loop containing nucleotide triphosphate hydrolases"/>
    <property type="match status" value="2"/>
</dbReference>
<dbReference type="InterPro" id="IPR041236">
    <property type="entry name" value="PriA_C"/>
</dbReference>
<dbReference type="HAMAP" id="MF_00983">
    <property type="entry name" value="PriA"/>
    <property type="match status" value="1"/>
</dbReference>
<dbReference type="InterPro" id="IPR014001">
    <property type="entry name" value="Helicase_ATP-bd"/>
</dbReference>
<dbReference type="InterPro" id="IPR040498">
    <property type="entry name" value="PriA_CRR"/>
</dbReference>
<comment type="caution">
    <text evidence="15">The sequence shown here is derived from an EMBL/GenBank/DDBJ whole genome shotgun (WGS) entry which is preliminary data.</text>
</comment>
<dbReference type="InterPro" id="IPR042115">
    <property type="entry name" value="PriA_3primeBD_sf"/>
</dbReference>
<evidence type="ECO:0000256" key="5">
    <source>
        <dbReference type="ARBA" id="ARBA00022801"/>
    </source>
</evidence>
<feature type="binding site" evidence="12">
    <location>
        <position position="459"/>
    </location>
    <ligand>
        <name>Zn(2+)</name>
        <dbReference type="ChEBI" id="CHEBI:29105"/>
        <label>2</label>
    </ligand>
</feature>
<dbReference type="Pfam" id="PF17764">
    <property type="entry name" value="PriA_3primeBD"/>
    <property type="match status" value="1"/>
</dbReference>
<accession>A0A371AXL3</accession>
<dbReference type="Gene3D" id="3.40.1440.60">
    <property type="entry name" value="PriA, 3(prime) DNA-binding domain"/>
    <property type="match status" value="1"/>
</dbReference>
<keyword evidence="9 12" id="KW-0238">DNA-binding</keyword>
<dbReference type="Pfam" id="PF18074">
    <property type="entry name" value="PriA_C"/>
    <property type="match status" value="1"/>
</dbReference>
<dbReference type="GO" id="GO:0003677">
    <property type="term" value="F:DNA binding"/>
    <property type="evidence" value="ECO:0007669"/>
    <property type="project" value="UniProtKB-UniRule"/>
</dbReference>
<proteinExistence type="inferred from homology"/>
<name>A0A371AXL3_9FIRM</name>
<feature type="binding site" evidence="12">
    <location>
        <position position="476"/>
    </location>
    <ligand>
        <name>Zn(2+)</name>
        <dbReference type="ChEBI" id="CHEBI:29105"/>
        <label>2</label>
    </ligand>
</feature>
<dbReference type="SMART" id="SM00490">
    <property type="entry name" value="HELICc"/>
    <property type="match status" value="1"/>
</dbReference>
<dbReference type="OrthoDB" id="9759544at2"/>
<dbReference type="InterPro" id="IPR001650">
    <property type="entry name" value="Helicase_C-like"/>
</dbReference>
<evidence type="ECO:0000259" key="14">
    <source>
        <dbReference type="PROSITE" id="PS51194"/>
    </source>
</evidence>
<dbReference type="GO" id="GO:0006270">
    <property type="term" value="P:DNA replication initiation"/>
    <property type="evidence" value="ECO:0007669"/>
    <property type="project" value="TreeGrafter"/>
</dbReference>
<evidence type="ECO:0000256" key="8">
    <source>
        <dbReference type="ARBA" id="ARBA00022840"/>
    </source>
</evidence>
<evidence type="ECO:0000313" key="16">
    <source>
        <dbReference type="Proteomes" id="UP000255036"/>
    </source>
</evidence>
<keyword evidence="3 12" id="KW-0479">Metal-binding</keyword>
<feature type="binding site" evidence="12">
    <location>
        <position position="450"/>
    </location>
    <ligand>
        <name>Zn(2+)</name>
        <dbReference type="ChEBI" id="CHEBI:29105"/>
        <label>1</label>
    </ligand>
</feature>
<evidence type="ECO:0000256" key="2">
    <source>
        <dbReference type="ARBA" id="ARBA00022705"/>
    </source>
</evidence>
<dbReference type="CDD" id="cd17929">
    <property type="entry name" value="DEXHc_priA"/>
    <property type="match status" value="1"/>
</dbReference>
<keyword evidence="1 12" id="KW-0639">Primosome</keyword>
<dbReference type="InterPro" id="IPR041222">
    <property type="entry name" value="PriA_3primeBD"/>
</dbReference>
<dbReference type="Proteomes" id="UP000255036">
    <property type="component" value="Unassembled WGS sequence"/>
</dbReference>
<dbReference type="PANTHER" id="PTHR30580:SF0">
    <property type="entry name" value="PRIMOSOMAL PROTEIN N"/>
    <property type="match status" value="1"/>
</dbReference>
<evidence type="ECO:0000259" key="13">
    <source>
        <dbReference type="PROSITE" id="PS51192"/>
    </source>
</evidence>
<keyword evidence="7 12" id="KW-0862">Zinc</keyword>
<dbReference type="PANTHER" id="PTHR30580">
    <property type="entry name" value="PRIMOSOMAL PROTEIN N"/>
    <property type="match status" value="1"/>
</dbReference>
<evidence type="ECO:0000256" key="3">
    <source>
        <dbReference type="ARBA" id="ARBA00022723"/>
    </source>
</evidence>
<comment type="function">
    <text evidence="12">Initiates the restart of stalled replication forks, which reloads the replicative helicase on sites other than the origin of replication. Recognizes and binds to abandoned replication forks and remodels them to uncover a helicase loading site. Promotes assembly of the primosome at these replication forks.</text>
</comment>
<feature type="binding site" evidence="12">
    <location>
        <position position="489"/>
    </location>
    <ligand>
        <name>Zn(2+)</name>
        <dbReference type="ChEBI" id="CHEBI:29105"/>
        <label>1</label>
    </ligand>
</feature>
<dbReference type="AlphaFoldDB" id="A0A371AXL3"/>
<keyword evidence="2 12" id="KW-0235">DNA replication</keyword>
<dbReference type="GO" id="GO:0006302">
    <property type="term" value="P:double-strand break repair"/>
    <property type="evidence" value="ECO:0007669"/>
    <property type="project" value="InterPro"/>
</dbReference>
<dbReference type="Pfam" id="PF00270">
    <property type="entry name" value="DEAD"/>
    <property type="match status" value="1"/>
</dbReference>
<keyword evidence="4 12" id="KW-0547">Nucleotide-binding</keyword>
<evidence type="ECO:0000256" key="9">
    <source>
        <dbReference type="ARBA" id="ARBA00023125"/>
    </source>
</evidence>
<dbReference type="GO" id="GO:1990077">
    <property type="term" value="C:primosome complex"/>
    <property type="evidence" value="ECO:0007669"/>
    <property type="project" value="UniProtKB-UniRule"/>
</dbReference>
<gene>
    <name evidence="12 15" type="primary">priA</name>
    <name evidence="15" type="ORF">DWV06_04950</name>
</gene>
<comment type="catalytic activity">
    <reaction evidence="12">
        <text>Couples ATP hydrolysis with the unwinding of duplex DNA by translocating in the 3'-5' direction.</text>
        <dbReference type="EC" id="5.6.2.4"/>
    </reaction>
</comment>
<feature type="binding site" evidence="12">
    <location>
        <position position="453"/>
    </location>
    <ligand>
        <name>Zn(2+)</name>
        <dbReference type="ChEBI" id="CHEBI:29105"/>
        <label>1</label>
    </ligand>
</feature>
<dbReference type="GO" id="GO:0043138">
    <property type="term" value="F:3'-5' DNA helicase activity"/>
    <property type="evidence" value="ECO:0007669"/>
    <property type="project" value="UniProtKB-EC"/>
</dbReference>
<comment type="similarity">
    <text evidence="12">Belongs to the helicase family. PriA subfamily.</text>
</comment>
<comment type="subunit">
    <text evidence="12">Component of the replication restart primosome.</text>
</comment>
<dbReference type="GO" id="GO:0016887">
    <property type="term" value="F:ATP hydrolysis activity"/>
    <property type="evidence" value="ECO:0007669"/>
    <property type="project" value="RHEA"/>
</dbReference>
<evidence type="ECO:0000256" key="6">
    <source>
        <dbReference type="ARBA" id="ARBA00022806"/>
    </source>
</evidence>
<keyword evidence="5 12" id="KW-0378">Hydrolase</keyword>
<dbReference type="PROSITE" id="PS51192">
    <property type="entry name" value="HELICASE_ATP_BIND_1"/>
    <property type="match status" value="1"/>
</dbReference>
<dbReference type="NCBIfam" id="TIGR00595">
    <property type="entry name" value="priA"/>
    <property type="match status" value="1"/>
</dbReference>
<feature type="binding site" evidence="12">
    <location>
        <position position="479"/>
    </location>
    <ligand>
        <name>Zn(2+)</name>
        <dbReference type="ChEBI" id="CHEBI:29105"/>
        <label>2</label>
    </ligand>
</feature>
<dbReference type="SMART" id="SM00487">
    <property type="entry name" value="DEXDc"/>
    <property type="match status" value="1"/>
</dbReference>
<dbReference type="GO" id="GO:0005524">
    <property type="term" value="F:ATP binding"/>
    <property type="evidence" value="ECO:0007669"/>
    <property type="project" value="UniProtKB-UniRule"/>
</dbReference>
<evidence type="ECO:0000313" key="15">
    <source>
        <dbReference type="EMBL" id="RDU24325.1"/>
    </source>
</evidence>
<evidence type="ECO:0000256" key="1">
    <source>
        <dbReference type="ARBA" id="ARBA00022515"/>
    </source>
</evidence>
<dbReference type="InterPro" id="IPR011545">
    <property type="entry name" value="DEAD/DEAH_box_helicase_dom"/>
</dbReference>
<keyword evidence="6 12" id="KW-0347">Helicase</keyword>
<comment type="catalytic activity">
    <reaction evidence="11 12">
        <text>ATP + H2O = ADP + phosphate + H(+)</text>
        <dbReference type="Rhea" id="RHEA:13065"/>
        <dbReference type="ChEBI" id="CHEBI:15377"/>
        <dbReference type="ChEBI" id="CHEBI:15378"/>
        <dbReference type="ChEBI" id="CHEBI:30616"/>
        <dbReference type="ChEBI" id="CHEBI:43474"/>
        <dbReference type="ChEBI" id="CHEBI:456216"/>
        <dbReference type="EC" id="5.6.2.4"/>
    </reaction>
</comment>
<protein>
    <recommendedName>
        <fullName evidence="12">Replication restart protein PriA</fullName>
    </recommendedName>
    <alternativeName>
        <fullName evidence="12">ATP-dependent DNA helicase PriA</fullName>
        <ecNumber evidence="12">5.6.2.4</ecNumber>
    </alternativeName>
    <alternativeName>
        <fullName evidence="12">DNA 3'-5' helicase PriA</fullName>
    </alternativeName>
</protein>
<dbReference type="EMBL" id="QRCT01000013">
    <property type="protein sequence ID" value="RDU24325.1"/>
    <property type="molecule type" value="Genomic_DNA"/>
</dbReference>
<feature type="binding site" evidence="12">
    <location>
        <position position="462"/>
    </location>
    <ligand>
        <name>Zn(2+)</name>
        <dbReference type="ChEBI" id="CHEBI:29105"/>
        <label>2</label>
    </ligand>
</feature>
<evidence type="ECO:0000256" key="7">
    <source>
        <dbReference type="ARBA" id="ARBA00022833"/>
    </source>
</evidence>
<dbReference type="GO" id="GO:0008270">
    <property type="term" value="F:zinc ion binding"/>
    <property type="evidence" value="ECO:0007669"/>
    <property type="project" value="UniProtKB-UniRule"/>
</dbReference>
<dbReference type="Pfam" id="PF00271">
    <property type="entry name" value="Helicase_C"/>
    <property type="match status" value="1"/>
</dbReference>
<sequence>MQAKYANVIIDIVHSDLDKTFQYKIPEYLLEKIQLGMEVVVPFGKSNRLIKGYVIMITDKPEFEITKIKEIYEINYNSLLIESKQIQLAGWIKENYGSTMIQSLKTVIPIKQKVKSKEKKIVILILQEELAKEKLELFKNKHYTAKARLLEALLKDTTVSYEVIVKKLKIAQSVIKSFEQENMIRIETESFYRNPVKKIVKQEKSVALNTDQSGVVEGIWKDYTKGIRNTYLIHGVTGSGKTEVYMELIQRVIQEGKQAIVLIPEISLTFQTVTRFYQRFGDRVSIMNSRLSAGEKYDQMMRARNNDIDIMIGPRSALFTPFQNLGLIIIDEEHESSYKSESMPRYHARETAIQWAKMLHASVVLGSATPSIDSYYRANTGEYVLYQLSSRVQKRELSKVYTIDLREELREGNRSILSMKLQELIEEKLQKQQQIMLFINRRGFAGFISCRSCGHVMKCPHCDVSLTVHNNGQLVCHYCGYQEKEVSKCPNCGSPYIGGFKAGTQKIESIVKSRYPNARILRMDMDTTKTKEGHERILKAFANHEADILIGTQMIVKGHDFPNVTLVGILAADLSLHTADYRASEKTFQLLTQAAGRAGRGEEKGEVVIQTYTPDHYSIVAAAKQDYKDFYQQEILFRSLMSYPPAANMMVIMITSLKYEMAQNCADILKTEIEQIIQEKKEKEQSGNMQIIQVIGPADAVIAKVNDRYQKVIYIKAEQYDELIHIKDRLENIVELQEQKKSVNIQFDFNPMNFM</sequence>
<feature type="domain" description="Helicase C-terminal" evidence="14">
    <location>
        <begin position="481"/>
        <end position="658"/>
    </location>
</feature>
<evidence type="ECO:0000256" key="11">
    <source>
        <dbReference type="ARBA" id="ARBA00048988"/>
    </source>
</evidence>
<dbReference type="InterPro" id="IPR027417">
    <property type="entry name" value="P-loop_NTPase"/>
</dbReference>
<dbReference type="SUPFAM" id="SSF52540">
    <property type="entry name" value="P-loop containing nucleoside triphosphate hydrolases"/>
    <property type="match status" value="2"/>
</dbReference>